<dbReference type="SUPFAM" id="SSF47413">
    <property type="entry name" value="lambda repressor-like DNA-binding domains"/>
    <property type="match status" value="1"/>
</dbReference>
<dbReference type="Gene3D" id="3.40.50.2300">
    <property type="match status" value="2"/>
</dbReference>
<dbReference type="Gene3D" id="1.10.260.40">
    <property type="entry name" value="lambda repressor-like DNA-binding domains"/>
    <property type="match status" value="1"/>
</dbReference>
<accession>A0A4P6E5Z1</accession>
<dbReference type="Pfam" id="PF13377">
    <property type="entry name" value="Peripla_BP_3"/>
    <property type="match status" value="1"/>
</dbReference>
<dbReference type="GO" id="GO:0000976">
    <property type="term" value="F:transcription cis-regulatory region binding"/>
    <property type="evidence" value="ECO:0007669"/>
    <property type="project" value="TreeGrafter"/>
</dbReference>
<keyword evidence="3" id="KW-0804">Transcription</keyword>
<name>A0A4P6E5Z1_9BIFI</name>
<reference evidence="5 6" key="1">
    <citation type="submission" date="2019-01" db="EMBL/GenBank/DDBJ databases">
        <title>Complete genome sequence of Bifidobacterium gallinarum CACC 514.</title>
        <authorList>
            <person name="Jung M."/>
        </authorList>
    </citation>
    <scope>NUCLEOTIDE SEQUENCE [LARGE SCALE GENOMIC DNA]</scope>
    <source>
        <strain evidence="5 6">CACC 514</strain>
    </source>
</reference>
<organism evidence="5 6">
    <name type="scientific">Bifidobacterium pullorum subsp. gallinarum</name>
    <dbReference type="NCBI Taxonomy" id="78344"/>
    <lineage>
        <taxon>Bacteria</taxon>
        <taxon>Bacillati</taxon>
        <taxon>Actinomycetota</taxon>
        <taxon>Actinomycetes</taxon>
        <taxon>Bifidobacteriales</taxon>
        <taxon>Bifidobacteriaceae</taxon>
        <taxon>Bifidobacterium</taxon>
    </lineage>
</organism>
<dbReference type="KEGG" id="bgx:ESN35_09760"/>
<dbReference type="PANTHER" id="PTHR30146">
    <property type="entry name" value="LACI-RELATED TRANSCRIPTIONAL REPRESSOR"/>
    <property type="match status" value="1"/>
</dbReference>
<dbReference type="InterPro" id="IPR028082">
    <property type="entry name" value="Peripla_BP_I"/>
</dbReference>
<dbReference type="PROSITE" id="PS00356">
    <property type="entry name" value="HTH_LACI_1"/>
    <property type="match status" value="1"/>
</dbReference>
<evidence type="ECO:0000256" key="2">
    <source>
        <dbReference type="ARBA" id="ARBA00023125"/>
    </source>
</evidence>
<dbReference type="AlphaFoldDB" id="A0A4P6E5Z1"/>
<gene>
    <name evidence="5" type="ORF">ESN35_09760</name>
</gene>
<evidence type="ECO:0000313" key="6">
    <source>
        <dbReference type="Proteomes" id="UP000293589"/>
    </source>
</evidence>
<keyword evidence="1" id="KW-0805">Transcription regulation</keyword>
<dbReference type="GO" id="GO:0003700">
    <property type="term" value="F:DNA-binding transcription factor activity"/>
    <property type="evidence" value="ECO:0007669"/>
    <property type="project" value="TreeGrafter"/>
</dbReference>
<evidence type="ECO:0000259" key="4">
    <source>
        <dbReference type="PROSITE" id="PS50932"/>
    </source>
</evidence>
<sequence>MLSELRLSTFKSGKSTANWSAFPPVQGLEAGAGNKAIVGWYRNWYKWNGVVPRMYLVAIIIEPLQCSGPMKGVEGELMVTMRDVAREAGVSKATVSYVVSGSPLISEKTAAKVRTAMEKLGYSVNHTARALSTARTNAIGVVTSFNEDGCFDLSAGTYLYGISAAARRHGYDTMLLTGADGVETIRSVALSRRVDGIVILDVYNDDPRIEAVRESGIPAVLLGSPADPQGVDVVDSNFEQAAVSLVGRLRDGGHRSILFIGWPESVYRRNLNYAVRFRASLLEACEAMDVRVDAVYARDVTLGASEVIQRALGDHPDATAMIIHNDAAVVGAPQAFERMGVRVPEDLSVATIVPVQLGEGMQIPFDSVGIDVEAVSFHTVDRLVERIAEPGLPAVVELLEQPLNVKGSVRMLHGD</sequence>
<dbReference type="InterPro" id="IPR010982">
    <property type="entry name" value="Lambda_DNA-bd_dom_sf"/>
</dbReference>
<dbReference type="PROSITE" id="PS50932">
    <property type="entry name" value="HTH_LACI_2"/>
    <property type="match status" value="1"/>
</dbReference>
<dbReference type="SUPFAM" id="SSF53822">
    <property type="entry name" value="Periplasmic binding protein-like I"/>
    <property type="match status" value="1"/>
</dbReference>
<dbReference type="Pfam" id="PF00356">
    <property type="entry name" value="LacI"/>
    <property type="match status" value="1"/>
</dbReference>
<dbReference type="CDD" id="cd06267">
    <property type="entry name" value="PBP1_LacI_sugar_binding-like"/>
    <property type="match status" value="1"/>
</dbReference>
<dbReference type="Proteomes" id="UP000293589">
    <property type="component" value="Chromosome"/>
</dbReference>
<dbReference type="CDD" id="cd01392">
    <property type="entry name" value="HTH_LacI"/>
    <property type="match status" value="1"/>
</dbReference>
<proteinExistence type="predicted"/>
<evidence type="ECO:0000256" key="1">
    <source>
        <dbReference type="ARBA" id="ARBA00023015"/>
    </source>
</evidence>
<protein>
    <submittedName>
        <fullName evidence="5">LacI family transcriptional regulator</fullName>
    </submittedName>
</protein>
<dbReference type="InterPro" id="IPR046335">
    <property type="entry name" value="LacI/GalR-like_sensor"/>
</dbReference>
<evidence type="ECO:0000256" key="3">
    <source>
        <dbReference type="ARBA" id="ARBA00023163"/>
    </source>
</evidence>
<dbReference type="PANTHER" id="PTHR30146:SF153">
    <property type="entry name" value="LACTOSE OPERON REPRESSOR"/>
    <property type="match status" value="1"/>
</dbReference>
<keyword evidence="2" id="KW-0238">DNA-binding</keyword>
<dbReference type="EMBL" id="CP035464">
    <property type="protein sequence ID" value="QAY33649.1"/>
    <property type="molecule type" value="Genomic_DNA"/>
</dbReference>
<dbReference type="InterPro" id="IPR000843">
    <property type="entry name" value="HTH_LacI"/>
</dbReference>
<dbReference type="SMART" id="SM00354">
    <property type="entry name" value="HTH_LACI"/>
    <property type="match status" value="1"/>
</dbReference>
<evidence type="ECO:0000313" key="5">
    <source>
        <dbReference type="EMBL" id="QAY33649.1"/>
    </source>
</evidence>
<feature type="domain" description="HTH lacI-type" evidence="4">
    <location>
        <begin position="79"/>
        <end position="133"/>
    </location>
</feature>